<name>A0A6P8BF52_PYRGI</name>
<dbReference type="Proteomes" id="UP000515153">
    <property type="component" value="Unplaced"/>
</dbReference>
<dbReference type="CDD" id="cd02440">
    <property type="entry name" value="AdoMet_MTases"/>
    <property type="match status" value="1"/>
</dbReference>
<dbReference type="Gene3D" id="3.40.50.150">
    <property type="entry name" value="Vaccinia Virus protein VP39"/>
    <property type="match status" value="1"/>
</dbReference>
<evidence type="ECO:0000256" key="2">
    <source>
        <dbReference type="ARBA" id="ARBA00022679"/>
    </source>
</evidence>
<dbReference type="RefSeq" id="XP_030985835.1">
    <property type="nucleotide sequence ID" value="XM_031122428.1"/>
</dbReference>
<feature type="domain" description="Methyltransferase" evidence="5">
    <location>
        <begin position="105"/>
        <end position="205"/>
    </location>
</feature>
<comment type="similarity">
    <text evidence="4">Belongs to the class I-like SAM-binding methyltransferase superfamily.</text>
</comment>
<keyword evidence="3" id="KW-0949">S-adenosyl-L-methionine</keyword>
<keyword evidence="2" id="KW-0808">Transferase</keyword>
<evidence type="ECO:0000256" key="3">
    <source>
        <dbReference type="ARBA" id="ARBA00022691"/>
    </source>
</evidence>
<dbReference type="GeneID" id="41957340"/>
<comment type="pathway">
    <text evidence="1">Secondary metabolite biosynthesis.</text>
</comment>
<dbReference type="Pfam" id="PF13649">
    <property type="entry name" value="Methyltransf_25"/>
    <property type="match status" value="1"/>
</dbReference>
<reference evidence="7" key="2">
    <citation type="submission" date="2019-10" db="EMBL/GenBank/DDBJ databases">
        <authorList>
            <consortium name="NCBI Genome Project"/>
        </authorList>
    </citation>
    <scope>NUCLEOTIDE SEQUENCE</scope>
    <source>
        <strain evidence="7">NI907</strain>
    </source>
</reference>
<dbReference type="GO" id="GO:0016740">
    <property type="term" value="F:transferase activity"/>
    <property type="evidence" value="ECO:0007669"/>
    <property type="project" value="UniProtKB-KW"/>
</dbReference>
<evidence type="ECO:0000259" key="5">
    <source>
        <dbReference type="Pfam" id="PF13649"/>
    </source>
</evidence>
<sequence length="295" mass="33480">MAAVASAASQIAASRGLPIDTNTNTPSWVEQVPLPLDEDSRKLFIEYAKIPEAELEKHLIEARMRAWECCPYPCIGHWLFLMLQLRKNPEFEEAVRRTRQGHKLLDIGCAVGQDLRDLPEHPQAHAGAPQTMLYGIDLIEHFFEAGKFLFRDPDVQITFRQADVLEPDALQDWRGNFSIVTCNYVFHLMGIEDQEKLAGAILKLLSGKPDDLVFGRTGGTEGEGRHEAFREDLKLYRHSTKSMEELWTCVAAKYGRKAVVESWIDPSPLPQSHWALAINKDFEPVRNLIFSVRLS</sequence>
<proteinExistence type="inferred from homology"/>
<evidence type="ECO:0000313" key="7">
    <source>
        <dbReference type="RefSeq" id="XP_030985835.1"/>
    </source>
</evidence>
<dbReference type="PANTHER" id="PTHR35897">
    <property type="entry name" value="METHYLTRANSFERASE AUSD"/>
    <property type="match status" value="1"/>
</dbReference>
<accession>A0A6P8BF52</accession>
<reference evidence="7" key="3">
    <citation type="submission" date="2025-08" db="UniProtKB">
        <authorList>
            <consortium name="RefSeq"/>
        </authorList>
    </citation>
    <scope>IDENTIFICATION</scope>
    <source>
        <strain evidence="7">NI907</strain>
    </source>
</reference>
<gene>
    <name evidence="7" type="ORF">PgNI_02361</name>
</gene>
<evidence type="ECO:0000256" key="4">
    <source>
        <dbReference type="ARBA" id="ARBA00038314"/>
    </source>
</evidence>
<evidence type="ECO:0000313" key="6">
    <source>
        <dbReference type="Proteomes" id="UP000515153"/>
    </source>
</evidence>
<dbReference type="KEGG" id="pgri:PgNI_02361"/>
<dbReference type="InterPro" id="IPR051654">
    <property type="entry name" value="Meroterpenoid_MTases"/>
</dbReference>
<dbReference type="InterPro" id="IPR029063">
    <property type="entry name" value="SAM-dependent_MTases_sf"/>
</dbReference>
<reference evidence="7" key="1">
    <citation type="journal article" date="2019" name="Mol. Biol. Evol.">
        <title>Blast fungal genomes show frequent chromosomal changes, gene gains and losses, and effector gene turnover.</title>
        <authorList>
            <person name="Gomez Luciano L.B."/>
            <person name="Jason Tsai I."/>
            <person name="Chuma I."/>
            <person name="Tosa Y."/>
            <person name="Chen Y.H."/>
            <person name="Li J.Y."/>
            <person name="Li M.Y."/>
            <person name="Jade Lu M.Y."/>
            <person name="Nakayashiki H."/>
            <person name="Li W.H."/>
        </authorList>
    </citation>
    <scope>NUCLEOTIDE SEQUENCE</scope>
    <source>
        <strain evidence="7">NI907</strain>
    </source>
</reference>
<evidence type="ECO:0000256" key="1">
    <source>
        <dbReference type="ARBA" id="ARBA00005179"/>
    </source>
</evidence>
<dbReference type="AlphaFoldDB" id="A0A6P8BF52"/>
<dbReference type="SUPFAM" id="SSF53335">
    <property type="entry name" value="S-adenosyl-L-methionine-dependent methyltransferases"/>
    <property type="match status" value="1"/>
</dbReference>
<dbReference type="PANTHER" id="PTHR35897:SF1">
    <property type="entry name" value="METHYLTRANSFERASE AUSD"/>
    <property type="match status" value="1"/>
</dbReference>
<protein>
    <recommendedName>
        <fullName evidence="5">Methyltransferase domain-containing protein</fullName>
    </recommendedName>
</protein>
<organism evidence="6 7">
    <name type="scientific">Pyricularia grisea</name>
    <name type="common">Crabgrass-specific blast fungus</name>
    <name type="synonym">Magnaporthe grisea</name>
    <dbReference type="NCBI Taxonomy" id="148305"/>
    <lineage>
        <taxon>Eukaryota</taxon>
        <taxon>Fungi</taxon>
        <taxon>Dikarya</taxon>
        <taxon>Ascomycota</taxon>
        <taxon>Pezizomycotina</taxon>
        <taxon>Sordariomycetes</taxon>
        <taxon>Sordariomycetidae</taxon>
        <taxon>Magnaporthales</taxon>
        <taxon>Pyriculariaceae</taxon>
        <taxon>Pyricularia</taxon>
    </lineage>
</organism>
<dbReference type="InterPro" id="IPR041698">
    <property type="entry name" value="Methyltransf_25"/>
</dbReference>
<keyword evidence="6" id="KW-1185">Reference proteome</keyword>